<sequence>MARKGILGKKVGMTQVFTDNGELVPVTVVDVTPNVVMQVKTVESDGYEAVQLGYGDMREVLTNKP</sequence>
<name>A0A8E0INI2_LACPA</name>
<dbReference type="PANTHER" id="PTHR11229">
    <property type="entry name" value="50S RIBOSOMAL PROTEIN L3"/>
    <property type="match status" value="1"/>
</dbReference>
<accession>A0A8E0INI2</accession>
<dbReference type="InterPro" id="IPR009000">
    <property type="entry name" value="Transl_B-barrel_sf"/>
</dbReference>
<dbReference type="Proteomes" id="UP000014249">
    <property type="component" value="Unassembled WGS sequence"/>
</dbReference>
<dbReference type="GO" id="GO:0006412">
    <property type="term" value="P:translation"/>
    <property type="evidence" value="ECO:0007669"/>
    <property type="project" value="InterPro"/>
</dbReference>
<comment type="caution">
    <text evidence="1">The sequence shown here is derived from an EMBL/GenBank/DDBJ whole genome shotgun (WGS) entry which is preliminary data.</text>
</comment>
<reference evidence="1 2" key="1">
    <citation type="journal article" date="2013" name="PLoS ONE">
        <title>Lactobacillus paracasei comparative genomics: towards species pan-genome definition and exploitation of diversity.</title>
        <authorList>
            <person name="Smokvina T."/>
            <person name="Wels M."/>
            <person name="Polka J."/>
            <person name="Chervaux C."/>
            <person name="Brisse S."/>
            <person name="Boekhorst J."/>
            <person name="van Hylckama Vlieg J.E."/>
            <person name="Siezen R.J."/>
        </authorList>
    </citation>
    <scope>NUCLEOTIDE SEQUENCE [LARGE SCALE GENOMIC DNA]</scope>
    <source>
        <strain evidence="1 2">CNCM I-4270</strain>
    </source>
</reference>
<organism evidence="1 2">
    <name type="scientific">Lacticaseibacillus paracasei subsp. paracasei CNCM I-4270</name>
    <dbReference type="NCBI Taxonomy" id="1256202"/>
    <lineage>
        <taxon>Bacteria</taxon>
        <taxon>Bacillati</taxon>
        <taxon>Bacillota</taxon>
        <taxon>Bacilli</taxon>
        <taxon>Lactobacillales</taxon>
        <taxon>Lactobacillaceae</taxon>
        <taxon>Lacticaseibacillus</taxon>
    </lineage>
</organism>
<dbReference type="InterPro" id="IPR019927">
    <property type="entry name" value="Ribosomal_uL3_bac/org-type"/>
</dbReference>
<protein>
    <submittedName>
        <fullName evidence="1">50S ribosomal protein L3</fullName>
    </submittedName>
</protein>
<evidence type="ECO:0000313" key="1">
    <source>
        <dbReference type="EMBL" id="EPC56944.1"/>
    </source>
</evidence>
<keyword evidence="1" id="KW-0687">Ribonucleoprotein</keyword>
<dbReference type="SUPFAM" id="SSF50447">
    <property type="entry name" value="Translation proteins"/>
    <property type="match status" value="1"/>
</dbReference>
<keyword evidence="1" id="KW-0689">Ribosomal protein</keyword>
<feature type="non-terminal residue" evidence="1">
    <location>
        <position position="65"/>
    </location>
</feature>
<evidence type="ECO:0000313" key="2">
    <source>
        <dbReference type="Proteomes" id="UP000014249"/>
    </source>
</evidence>
<dbReference type="AlphaFoldDB" id="A0A8E0INI2"/>
<dbReference type="GO" id="GO:0022625">
    <property type="term" value="C:cytosolic large ribosomal subunit"/>
    <property type="evidence" value="ECO:0007669"/>
    <property type="project" value="TreeGrafter"/>
</dbReference>
<dbReference type="Gene3D" id="2.40.30.10">
    <property type="entry name" value="Translation factors"/>
    <property type="match status" value="1"/>
</dbReference>
<gene>
    <name evidence="1" type="primary">rplC</name>
    <name evidence="1" type="ORF">Lpp77_01140</name>
</gene>
<proteinExistence type="predicted"/>
<dbReference type="PANTHER" id="PTHR11229:SF16">
    <property type="entry name" value="LARGE RIBOSOMAL SUBUNIT PROTEIN UL3C"/>
    <property type="match status" value="1"/>
</dbReference>
<dbReference type="EMBL" id="ANJX01000044">
    <property type="protein sequence ID" value="EPC56944.1"/>
    <property type="molecule type" value="Genomic_DNA"/>
</dbReference>
<dbReference type="GO" id="GO:0003735">
    <property type="term" value="F:structural constituent of ribosome"/>
    <property type="evidence" value="ECO:0007669"/>
    <property type="project" value="InterPro"/>
</dbReference>